<evidence type="ECO:0000313" key="8">
    <source>
        <dbReference type="Proteomes" id="UP000789831"/>
    </source>
</evidence>
<evidence type="ECO:0000256" key="1">
    <source>
        <dbReference type="ARBA" id="ARBA00004141"/>
    </source>
</evidence>
<sequence>MAIQYSRPLVQVILVGIILLLTSGMFNALNGMGGGGQLDTTVASNANVALYTTFSVGGLVAGGVVNIIGPKYAMAIGGTAYALYAGSLLNYNHNKNDSFVIAAGALLGLGAALIWTGEGAIMTSYPSEKNKGKYIGIFWGIFNLGAVLGSIIPLALNWNSKEGSVNDGTYIGFLVLMGLGSLFALALLPPSKVFHKDGRPVAVERFPSWSSEAIEIAKLFLDWRMICLIPMFMASNWFYAYQFNGINGFYFNIRTRAFNDVWYWAAQIFGALIFGRFLDTTRFDRRQRAIFGLVILFVTFMATWIGGLIFQLTYKRSDKVTPMDLFDRGYAEKCILYIAYGLNDAMFQLYAYWIMGALTNDTAQLSRYNGFYKAIQSAGGAISWRIDAVGTAFLPQLLVCWMLLVASIPGAMVVALSIKETNYLKEKDNNVEKPSTGDSKAGDVTDSEAV</sequence>
<evidence type="ECO:0000256" key="2">
    <source>
        <dbReference type="ARBA" id="ARBA00022692"/>
    </source>
</evidence>
<reference evidence="7" key="1">
    <citation type="submission" date="2021-06" db="EMBL/GenBank/DDBJ databases">
        <authorList>
            <person name="Kallberg Y."/>
            <person name="Tangrot J."/>
            <person name="Rosling A."/>
        </authorList>
    </citation>
    <scope>NUCLEOTIDE SEQUENCE</scope>
    <source>
        <strain evidence="7">MT106</strain>
    </source>
</reference>
<dbReference type="InterPro" id="IPR010291">
    <property type="entry name" value="Ion_channel_UNC-93"/>
</dbReference>
<dbReference type="EMBL" id="CAJVPL010001420">
    <property type="protein sequence ID" value="CAG8570374.1"/>
    <property type="molecule type" value="Genomic_DNA"/>
</dbReference>
<keyword evidence="8" id="KW-1185">Reference proteome</keyword>
<evidence type="ECO:0000313" key="7">
    <source>
        <dbReference type="EMBL" id="CAG8570374.1"/>
    </source>
</evidence>
<organism evidence="7 8">
    <name type="scientific">Ambispora gerdemannii</name>
    <dbReference type="NCBI Taxonomy" id="144530"/>
    <lineage>
        <taxon>Eukaryota</taxon>
        <taxon>Fungi</taxon>
        <taxon>Fungi incertae sedis</taxon>
        <taxon>Mucoromycota</taxon>
        <taxon>Glomeromycotina</taxon>
        <taxon>Glomeromycetes</taxon>
        <taxon>Archaeosporales</taxon>
        <taxon>Ambisporaceae</taxon>
        <taxon>Ambispora</taxon>
    </lineage>
</organism>
<feature type="transmembrane region" description="Helical" evidence="6">
    <location>
        <begin position="99"/>
        <end position="122"/>
    </location>
</feature>
<feature type="transmembrane region" description="Helical" evidence="6">
    <location>
        <begin position="168"/>
        <end position="188"/>
    </location>
</feature>
<gene>
    <name evidence="7" type="ORF">AGERDE_LOCUS7608</name>
</gene>
<feature type="transmembrane region" description="Helical" evidence="6">
    <location>
        <begin position="134"/>
        <end position="156"/>
    </location>
</feature>
<keyword evidence="2 6" id="KW-0812">Transmembrane</keyword>
<dbReference type="AlphaFoldDB" id="A0A9N9BIY8"/>
<name>A0A9N9BIY8_9GLOM</name>
<evidence type="ECO:0000256" key="3">
    <source>
        <dbReference type="ARBA" id="ARBA00022989"/>
    </source>
</evidence>
<comment type="caution">
    <text evidence="7">The sequence shown here is derived from an EMBL/GenBank/DDBJ whole genome shotgun (WGS) entry which is preliminary data.</text>
</comment>
<proteinExistence type="predicted"/>
<dbReference type="PANTHER" id="PTHR23294">
    <property type="entry name" value="ET TRANSLATION PRODUCT-RELATED"/>
    <property type="match status" value="1"/>
</dbReference>
<evidence type="ECO:0000256" key="4">
    <source>
        <dbReference type="ARBA" id="ARBA00023136"/>
    </source>
</evidence>
<accession>A0A9N9BIY8</accession>
<keyword evidence="3 6" id="KW-1133">Transmembrane helix</keyword>
<feature type="transmembrane region" description="Helical" evidence="6">
    <location>
        <begin position="49"/>
        <end position="68"/>
    </location>
</feature>
<feature type="transmembrane region" description="Helical" evidence="6">
    <location>
        <begin position="223"/>
        <end position="241"/>
    </location>
</feature>
<dbReference type="SUPFAM" id="SSF103473">
    <property type="entry name" value="MFS general substrate transporter"/>
    <property type="match status" value="1"/>
</dbReference>
<dbReference type="GO" id="GO:0016020">
    <property type="term" value="C:membrane"/>
    <property type="evidence" value="ECO:0007669"/>
    <property type="project" value="UniProtKB-SubCell"/>
</dbReference>
<dbReference type="InterPro" id="IPR036259">
    <property type="entry name" value="MFS_trans_sf"/>
</dbReference>
<evidence type="ECO:0000256" key="5">
    <source>
        <dbReference type="SAM" id="MobiDB-lite"/>
    </source>
</evidence>
<dbReference type="InterPro" id="IPR051617">
    <property type="entry name" value="UNC-93-like_regulator"/>
</dbReference>
<feature type="transmembrane region" description="Helical" evidence="6">
    <location>
        <begin position="12"/>
        <end position="29"/>
    </location>
</feature>
<keyword evidence="4 6" id="KW-0472">Membrane</keyword>
<dbReference type="Proteomes" id="UP000789831">
    <property type="component" value="Unassembled WGS sequence"/>
</dbReference>
<evidence type="ECO:0000256" key="6">
    <source>
        <dbReference type="SAM" id="Phobius"/>
    </source>
</evidence>
<dbReference type="Pfam" id="PF05978">
    <property type="entry name" value="UNC-93"/>
    <property type="match status" value="1"/>
</dbReference>
<feature type="transmembrane region" description="Helical" evidence="6">
    <location>
        <begin position="261"/>
        <end position="278"/>
    </location>
</feature>
<feature type="transmembrane region" description="Helical" evidence="6">
    <location>
        <begin position="393"/>
        <end position="418"/>
    </location>
</feature>
<protein>
    <submittedName>
        <fullName evidence="7">6603_t:CDS:1</fullName>
    </submittedName>
</protein>
<dbReference type="PANTHER" id="PTHR23294:SF59">
    <property type="entry name" value="UNC93-LIKE PROTEIN C922.05C"/>
    <property type="match status" value="1"/>
</dbReference>
<dbReference type="OrthoDB" id="196103at2759"/>
<comment type="subcellular location">
    <subcellularLocation>
        <location evidence="1">Membrane</location>
        <topology evidence="1">Multi-pass membrane protein</topology>
    </subcellularLocation>
</comment>
<dbReference type="Gene3D" id="1.20.1250.20">
    <property type="entry name" value="MFS general substrate transporter like domains"/>
    <property type="match status" value="1"/>
</dbReference>
<feature type="region of interest" description="Disordered" evidence="5">
    <location>
        <begin position="428"/>
        <end position="450"/>
    </location>
</feature>
<feature type="transmembrane region" description="Helical" evidence="6">
    <location>
        <begin position="290"/>
        <end position="314"/>
    </location>
</feature>